<evidence type="ECO:0000256" key="5">
    <source>
        <dbReference type="ARBA" id="ARBA00007383"/>
    </source>
</evidence>
<dbReference type="SUPFAM" id="SSF53098">
    <property type="entry name" value="Ribonuclease H-like"/>
    <property type="match status" value="1"/>
</dbReference>
<evidence type="ECO:0000256" key="13">
    <source>
        <dbReference type="ARBA" id="ARBA00023211"/>
    </source>
</evidence>
<feature type="binding site" evidence="14 15">
    <location>
        <position position="26"/>
    </location>
    <ligand>
        <name>a divalent metal cation</name>
        <dbReference type="ChEBI" id="CHEBI:60240"/>
    </ligand>
</feature>
<evidence type="ECO:0000256" key="8">
    <source>
        <dbReference type="ARBA" id="ARBA00022490"/>
    </source>
</evidence>
<evidence type="ECO:0000313" key="18">
    <source>
        <dbReference type="EMBL" id="SPT69730.1"/>
    </source>
</evidence>
<dbReference type="EC" id="3.1.26.4" evidence="6 14"/>
<dbReference type="GO" id="GO:0006298">
    <property type="term" value="P:mismatch repair"/>
    <property type="evidence" value="ECO:0007669"/>
    <property type="project" value="TreeGrafter"/>
</dbReference>
<comment type="catalytic activity">
    <reaction evidence="1 14 15 16">
        <text>Endonucleolytic cleavage to 5'-phosphomonoester.</text>
        <dbReference type="EC" id="3.1.26.4"/>
    </reaction>
</comment>
<sequence length="230" mass="25351">MKVLKDKEPYSYSLDPRSHIVCGVDEAGRGPLVGPVVAACVVLNYDDMIEGLDDSKKLSEKKRLALFDEIVNRAASVGVGMCLPREIDEMNILHASLEAMRRAYLALNPALNVNLMLVDGNKTVKNVPCMVEAVVGGDARVKEIAAASIVAKCIRDREMTRLSLLYPQYGFDRHKGYPTKAHLELLQTLPLLDCYRTGYGPIANLIDRGHKIVPADFTFECGINSNFSVN</sequence>
<dbReference type="GO" id="GO:0003723">
    <property type="term" value="F:RNA binding"/>
    <property type="evidence" value="ECO:0007669"/>
    <property type="project" value="UniProtKB-UniRule"/>
</dbReference>
<keyword evidence="11 14" id="KW-0255">Endonuclease</keyword>
<accession>A0A2X0VPQ3</accession>
<dbReference type="PANTHER" id="PTHR10954">
    <property type="entry name" value="RIBONUCLEASE H2 SUBUNIT A"/>
    <property type="match status" value="1"/>
</dbReference>
<keyword evidence="12 14" id="KW-0378">Hydrolase</keyword>
<dbReference type="GO" id="GO:0043137">
    <property type="term" value="P:DNA replication, removal of RNA primer"/>
    <property type="evidence" value="ECO:0007669"/>
    <property type="project" value="TreeGrafter"/>
</dbReference>
<dbReference type="EMBL" id="UAPV01000001">
    <property type="protein sequence ID" value="SPT69730.1"/>
    <property type="molecule type" value="Genomic_DNA"/>
</dbReference>
<dbReference type="InterPro" id="IPR024567">
    <property type="entry name" value="RNase_HII/HIII_dom"/>
</dbReference>
<keyword evidence="19" id="KW-1185">Reference proteome</keyword>
<comment type="function">
    <text evidence="3 14 16">Endonuclease that specifically degrades the RNA of RNA-DNA hybrids.</text>
</comment>
<dbReference type="InterPro" id="IPR036397">
    <property type="entry name" value="RNaseH_sf"/>
</dbReference>
<dbReference type="Gene3D" id="3.30.420.10">
    <property type="entry name" value="Ribonuclease H-like superfamily/Ribonuclease H"/>
    <property type="match status" value="1"/>
</dbReference>
<evidence type="ECO:0000256" key="2">
    <source>
        <dbReference type="ARBA" id="ARBA00001946"/>
    </source>
</evidence>
<proteinExistence type="inferred from homology"/>
<organism evidence="18 19">
    <name type="scientific">Anaerobiospirillum thomasii</name>
    <dbReference type="NCBI Taxonomy" id="179995"/>
    <lineage>
        <taxon>Bacteria</taxon>
        <taxon>Pseudomonadati</taxon>
        <taxon>Pseudomonadota</taxon>
        <taxon>Gammaproteobacteria</taxon>
        <taxon>Aeromonadales</taxon>
        <taxon>Succinivibrionaceae</taxon>
        <taxon>Anaerobiospirillum</taxon>
    </lineage>
</organism>
<evidence type="ECO:0000256" key="1">
    <source>
        <dbReference type="ARBA" id="ARBA00000077"/>
    </source>
</evidence>
<feature type="domain" description="RNase H type-2" evidence="17">
    <location>
        <begin position="19"/>
        <end position="211"/>
    </location>
</feature>
<dbReference type="AlphaFoldDB" id="A0A2X0VPQ3"/>
<dbReference type="PROSITE" id="PS51975">
    <property type="entry name" value="RNASE_H_2"/>
    <property type="match status" value="1"/>
</dbReference>
<evidence type="ECO:0000256" key="7">
    <source>
        <dbReference type="ARBA" id="ARBA00019179"/>
    </source>
</evidence>
<gene>
    <name evidence="14 18" type="primary">rnhB</name>
    <name evidence="18" type="ORF">NCTC13093_01110</name>
</gene>
<keyword evidence="9 14" id="KW-0540">Nuclease</keyword>
<comment type="cofactor">
    <cofactor evidence="14 15">
        <name>Mn(2+)</name>
        <dbReference type="ChEBI" id="CHEBI:29035"/>
    </cofactor>
    <cofactor evidence="14 15">
        <name>Mg(2+)</name>
        <dbReference type="ChEBI" id="CHEBI:18420"/>
    </cofactor>
    <text evidence="14 15">Manganese or magnesium. Binds 1 divalent metal ion per monomer in the absence of substrate. May bind a second metal ion after substrate binding.</text>
</comment>
<dbReference type="NCBIfam" id="NF000595">
    <property type="entry name" value="PRK00015.1-3"/>
    <property type="match status" value="1"/>
</dbReference>
<dbReference type="GO" id="GO:0004523">
    <property type="term" value="F:RNA-DNA hybrid ribonuclease activity"/>
    <property type="evidence" value="ECO:0007669"/>
    <property type="project" value="UniProtKB-UniRule"/>
</dbReference>
<protein>
    <recommendedName>
        <fullName evidence="7 14">Ribonuclease HII</fullName>
        <shortName evidence="14">RNase HII</shortName>
        <ecNumber evidence="6 14">3.1.26.4</ecNumber>
    </recommendedName>
</protein>
<dbReference type="Pfam" id="PF01351">
    <property type="entry name" value="RNase_HII"/>
    <property type="match status" value="1"/>
</dbReference>
<evidence type="ECO:0000256" key="12">
    <source>
        <dbReference type="ARBA" id="ARBA00022801"/>
    </source>
</evidence>
<dbReference type="InterPro" id="IPR012337">
    <property type="entry name" value="RNaseH-like_sf"/>
</dbReference>
<dbReference type="InterPro" id="IPR022898">
    <property type="entry name" value="RNase_HII"/>
</dbReference>
<evidence type="ECO:0000256" key="11">
    <source>
        <dbReference type="ARBA" id="ARBA00022759"/>
    </source>
</evidence>
<evidence type="ECO:0000256" key="6">
    <source>
        <dbReference type="ARBA" id="ARBA00012180"/>
    </source>
</evidence>
<keyword evidence="13 14" id="KW-0464">Manganese</keyword>
<evidence type="ECO:0000256" key="9">
    <source>
        <dbReference type="ARBA" id="ARBA00022722"/>
    </source>
</evidence>
<dbReference type="InterPro" id="IPR001352">
    <property type="entry name" value="RNase_HII/HIII"/>
</dbReference>
<reference evidence="18 19" key="1">
    <citation type="submission" date="2018-06" db="EMBL/GenBank/DDBJ databases">
        <authorList>
            <consortium name="Pathogen Informatics"/>
            <person name="Doyle S."/>
        </authorList>
    </citation>
    <scope>NUCLEOTIDE SEQUENCE [LARGE SCALE GENOMIC DNA]</scope>
    <source>
        <strain evidence="18 19">NCTC13093</strain>
    </source>
</reference>
<evidence type="ECO:0000256" key="14">
    <source>
        <dbReference type="HAMAP-Rule" id="MF_00052"/>
    </source>
</evidence>
<dbReference type="PANTHER" id="PTHR10954:SF18">
    <property type="entry name" value="RIBONUCLEASE HII"/>
    <property type="match status" value="1"/>
</dbReference>
<keyword evidence="8 14" id="KW-0963">Cytoplasm</keyword>
<evidence type="ECO:0000313" key="19">
    <source>
        <dbReference type="Proteomes" id="UP000250086"/>
    </source>
</evidence>
<comment type="subcellular location">
    <subcellularLocation>
        <location evidence="4 14">Cytoplasm</location>
    </subcellularLocation>
</comment>
<comment type="cofactor">
    <cofactor evidence="2">
        <name>Mg(2+)</name>
        <dbReference type="ChEBI" id="CHEBI:18420"/>
    </cofactor>
</comment>
<dbReference type="RefSeq" id="WP_113743879.1">
    <property type="nucleotide sequence ID" value="NZ_UAPV01000001.1"/>
</dbReference>
<dbReference type="CDD" id="cd07182">
    <property type="entry name" value="RNase_HII_bacteria_HII_like"/>
    <property type="match status" value="1"/>
</dbReference>
<dbReference type="GO" id="GO:0005737">
    <property type="term" value="C:cytoplasm"/>
    <property type="evidence" value="ECO:0007669"/>
    <property type="project" value="UniProtKB-SubCell"/>
</dbReference>
<evidence type="ECO:0000259" key="17">
    <source>
        <dbReference type="PROSITE" id="PS51975"/>
    </source>
</evidence>
<evidence type="ECO:0000256" key="15">
    <source>
        <dbReference type="PROSITE-ProRule" id="PRU01319"/>
    </source>
</evidence>
<evidence type="ECO:0000256" key="4">
    <source>
        <dbReference type="ARBA" id="ARBA00004496"/>
    </source>
</evidence>
<dbReference type="HAMAP" id="MF_00052_B">
    <property type="entry name" value="RNase_HII_B"/>
    <property type="match status" value="1"/>
</dbReference>
<name>A0A2X0VPQ3_9GAMM</name>
<keyword evidence="10 14" id="KW-0479">Metal-binding</keyword>
<evidence type="ECO:0000256" key="3">
    <source>
        <dbReference type="ARBA" id="ARBA00004065"/>
    </source>
</evidence>
<dbReference type="GO" id="GO:0030145">
    <property type="term" value="F:manganese ion binding"/>
    <property type="evidence" value="ECO:0007669"/>
    <property type="project" value="UniProtKB-UniRule"/>
</dbReference>
<comment type="similarity">
    <text evidence="5 14 16">Belongs to the RNase HII family.</text>
</comment>
<dbReference type="GO" id="GO:0032299">
    <property type="term" value="C:ribonuclease H2 complex"/>
    <property type="evidence" value="ECO:0007669"/>
    <property type="project" value="TreeGrafter"/>
</dbReference>
<feature type="binding site" evidence="14 15">
    <location>
        <position position="25"/>
    </location>
    <ligand>
        <name>a divalent metal cation</name>
        <dbReference type="ChEBI" id="CHEBI:60240"/>
    </ligand>
</feature>
<evidence type="ECO:0000256" key="16">
    <source>
        <dbReference type="RuleBase" id="RU003515"/>
    </source>
</evidence>
<dbReference type="Proteomes" id="UP000250086">
    <property type="component" value="Unassembled WGS sequence"/>
</dbReference>
<feature type="binding site" evidence="14 15">
    <location>
        <position position="119"/>
    </location>
    <ligand>
        <name>a divalent metal cation</name>
        <dbReference type="ChEBI" id="CHEBI:60240"/>
    </ligand>
</feature>
<evidence type="ECO:0000256" key="10">
    <source>
        <dbReference type="ARBA" id="ARBA00022723"/>
    </source>
</evidence>